<dbReference type="RefSeq" id="XP_022238903.1">
    <property type="nucleotide sequence ID" value="XM_022383195.1"/>
</dbReference>
<sequence>MARVVRLILLLLLTFLCDAKKKPQPEDIIEEVDGKKLEKLIEKEEYLAVFFYTKICKNCDKVLAELENIDDDAENVGIGFVKNSEKATAKKYGVTSFPTLVYFRNKHPTVYDGQCTHHSMDNLILLIPSRQLAEHQTQILVSEATKAGFIIRLEKSILTPPIYIIGLSIFFNTYLSWAQQTTIPLQAMEQAV</sequence>
<keyword evidence="1" id="KW-0732">Signal</keyword>
<feature type="chain" id="PRO_5045630508" evidence="1">
    <location>
        <begin position="20"/>
        <end position="192"/>
    </location>
</feature>
<dbReference type="InterPro" id="IPR013766">
    <property type="entry name" value="Thioredoxin_domain"/>
</dbReference>
<dbReference type="PANTHER" id="PTHR19991:SF2">
    <property type="entry name" value="GH08893P"/>
    <property type="match status" value="1"/>
</dbReference>
<accession>A0ABM1S5J8</accession>
<keyword evidence="3" id="KW-1185">Reference proteome</keyword>
<dbReference type="Gene3D" id="3.40.30.10">
    <property type="entry name" value="Glutaredoxin"/>
    <property type="match status" value="1"/>
</dbReference>
<dbReference type="InterPro" id="IPR036249">
    <property type="entry name" value="Thioredoxin-like_sf"/>
</dbReference>
<reference evidence="4" key="1">
    <citation type="submission" date="2025-08" db="UniProtKB">
        <authorList>
            <consortium name="RefSeq"/>
        </authorList>
    </citation>
    <scope>IDENTIFICATION</scope>
    <source>
        <tissue evidence="4">Muscle</tissue>
    </source>
</reference>
<dbReference type="CDD" id="cd02961">
    <property type="entry name" value="PDI_a_family"/>
    <property type="match status" value="1"/>
</dbReference>
<dbReference type="GeneID" id="111085298"/>
<dbReference type="Proteomes" id="UP000694941">
    <property type="component" value="Unplaced"/>
</dbReference>
<proteinExistence type="predicted"/>
<feature type="signal peptide" evidence="1">
    <location>
        <begin position="1"/>
        <end position="19"/>
    </location>
</feature>
<evidence type="ECO:0000259" key="2">
    <source>
        <dbReference type="PROSITE" id="PS51352"/>
    </source>
</evidence>
<name>A0ABM1S5J8_LIMPO</name>
<evidence type="ECO:0000256" key="1">
    <source>
        <dbReference type="SAM" id="SignalP"/>
    </source>
</evidence>
<dbReference type="Pfam" id="PF00085">
    <property type="entry name" value="Thioredoxin"/>
    <property type="match status" value="1"/>
</dbReference>
<dbReference type="SUPFAM" id="SSF52833">
    <property type="entry name" value="Thioredoxin-like"/>
    <property type="match status" value="1"/>
</dbReference>
<organism evidence="3 4">
    <name type="scientific">Limulus polyphemus</name>
    <name type="common">Atlantic horseshoe crab</name>
    <dbReference type="NCBI Taxonomy" id="6850"/>
    <lineage>
        <taxon>Eukaryota</taxon>
        <taxon>Metazoa</taxon>
        <taxon>Ecdysozoa</taxon>
        <taxon>Arthropoda</taxon>
        <taxon>Chelicerata</taxon>
        <taxon>Merostomata</taxon>
        <taxon>Xiphosura</taxon>
        <taxon>Limulidae</taxon>
        <taxon>Limulus</taxon>
    </lineage>
</organism>
<protein>
    <submittedName>
        <fullName evidence="4">Uncharacterized protein LOC111085298</fullName>
    </submittedName>
</protein>
<dbReference type="PANTHER" id="PTHR19991">
    <property type="entry name" value="L 2 01289"/>
    <property type="match status" value="1"/>
</dbReference>
<evidence type="ECO:0000313" key="4">
    <source>
        <dbReference type="RefSeq" id="XP_022238903.1"/>
    </source>
</evidence>
<evidence type="ECO:0000313" key="3">
    <source>
        <dbReference type="Proteomes" id="UP000694941"/>
    </source>
</evidence>
<dbReference type="PROSITE" id="PS51352">
    <property type="entry name" value="THIOREDOXIN_2"/>
    <property type="match status" value="1"/>
</dbReference>
<gene>
    <name evidence="4" type="primary">LOC111085298</name>
</gene>
<feature type="domain" description="Thioredoxin" evidence="2">
    <location>
        <begin position="18"/>
        <end position="146"/>
    </location>
</feature>